<dbReference type="SUPFAM" id="SSF55424">
    <property type="entry name" value="FAD/NAD-linked reductases, dimerisation (C-terminal) domain"/>
    <property type="match status" value="1"/>
</dbReference>
<evidence type="ECO:0000256" key="6">
    <source>
        <dbReference type="ARBA" id="ARBA00023284"/>
    </source>
</evidence>
<dbReference type="CDD" id="cd01524">
    <property type="entry name" value="RHOD_Pyr_redox"/>
    <property type="match status" value="1"/>
</dbReference>
<dbReference type="InterPro" id="IPR027396">
    <property type="entry name" value="DsrEFH-like"/>
</dbReference>
<dbReference type="PRINTS" id="PR00368">
    <property type="entry name" value="FADPNR"/>
</dbReference>
<dbReference type="PROSITE" id="PS01148">
    <property type="entry name" value="UPF0033"/>
    <property type="match status" value="1"/>
</dbReference>
<accession>A0A518VFC7</accession>
<dbReference type="InterPro" id="IPR036868">
    <property type="entry name" value="TusA-like_sf"/>
</dbReference>
<evidence type="ECO:0000256" key="5">
    <source>
        <dbReference type="ARBA" id="ARBA00023002"/>
    </source>
</evidence>
<dbReference type="Gene3D" id="3.40.250.10">
    <property type="entry name" value="Rhodanese-like domain"/>
    <property type="match status" value="1"/>
</dbReference>
<dbReference type="Gene3D" id="3.50.50.60">
    <property type="entry name" value="FAD/NAD(P)-binding domain"/>
    <property type="match status" value="2"/>
</dbReference>
<dbReference type="SMART" id="SM00450">
    <property type="entry name" value="RHOD"/>
    <property type="match status" value="1"/>
</dbReference>
<dbReference type="Proteomes" id="UP000319432">
    <property type="component" value="Chromosome"/>
</dbReference>
<dbReference type="Gene3D" id="3.40.1260.10">
    <property type="entry name" value="DsrEFH-like"/>
    <property type="match status" value="1"/>
</dbReference>
<dbReference type="InterPro" id="IPR036188">
    <property type="entry name" value="FAD/NAD-bd_sf"/>
</dbReference>
<evidence type="ECO:0000256" key="1">
    <source>
        <dbReference type="ARBA" id="ARBA00001974"/>
    </source>
</evidence>
<comment type="similarity">
    <text evidence="2">Belongs to the class-III pyridine nucleotide-disulfide oxidoreductase family.</text>
</comment>
<dbReference type="InterPro" id="IPR001455">
    <property type="entry name" value="TusA-like"/>
</dbReference>
<reference evidence="9 10" key="1">
    <citation type="submission" date="2018-11" db="EMBL/GenBank/DDBJ databases">
        <title>Phylogenetic determinants of toxin gene distribution in genomes of Brevibacillus laterosporus.</title>
        <authorList>
            <person name="Glare T.R."/>
            <person name="Durrant A."/>
            <person name="Berry C."/>
            <person name="Palma L."/>
            <person name="Ormskirk M."/>
            <person name="Cox M.O."/>
        </authorList>
    </citation>
    <scope>NUCLEOTIDE SEQUENCE [LARGE SCALE GENOMIC DNA]</scope>
    <source>
        <strain evidence="9 10">1821L</strain>
    </source>
</reference>
<evidence type="ECO:0000259" key="8">
    <source>
        <dbReference type="PROSITE" id="PS50206"/>
    </source>
</evidence>
<dbReference type="SUPFAM" id="SSF64307">
    <property type="entry name" value="SirA-like"/>
    <property type="match status" value="1"/>
</dbReference>
<dbReference type="InterPro" id="IPR004099">
    <property type="entry name" value="Pyr_nucl-diS_OxRdtase_dimer"/>
</dbReference>
<evidence type="ECO:0000313" key="9">
    <source>
        <dbReference type="EMBL" id="QDX95703.1"/>
    </source>
</evidence>
<dbReference type="SUPFAM" id="SSF75169">
    <property type="entry name" value="DsrEFH-like"/>
    <property type="match status" value="1"/>
</dbReference>
<feature type="region of interest" description="Disordered" evidence="7">
    <location>
        <begin position="555"/>
        <end position="578"/>
    </location>
</feature>
<evidence type="ECO:0000256" key="4">
    <source>
        <dbReference type="ARBA" id="ARBA00022827"/>
    </source>
</evidence>
<dbReference type="PROSITE" id="PS50206">
    <property type="entry name" value="RHODANESE_3"/>
    <property type="match status" value="1"/>
</dbReference>
<evidence type="ECO:0000256" key="3">
    <source>
        <dbReference type="ARBA" id="ARBA00022630"/>
    </source>
</evidence>
<dbReference type="Pfam" id="PF07992">
    <property type="entry name" value="Pyr_redox_2"/>
    <property type="match status" value="1"/>
</dbReference>
<dbReference type="OrthoDB" id="9802028at2"/>
<dbReference type="PRINTS" id="PR00411">
    <property type="entry name" value="PNDRDTASEI"/>
</dbReference>
<protein>
    <submittedName>
        <fullName evidence="9">CoA-disulfide reductase</fullName>
        <ecNumber evidence="9">1.8.1.14</ecNumber>
    </submittedName>
</protein>
<keyword evidence="10" id="KW-1185">Reference proteome</keyword>
<keyword evidence="6" id="KW-0676">Redox-active center</keyword>
<dbReference type="Pfam" id="PF02852">
    <property type="entry name" value="Pyr_redox_dim"/>
    <property type="match status" value="1"/>
</dbReference>
<organism evidence="9 10">
    <name type="scientific">Brevibacillus laterosporus</name>
    <name type="common">Bacillus laterosporus</name>
    <dbReference type="NCBI Taxonomy" id="1465"/>
    <lineage>
        <taxon>Bacteria</taxon>
        <taxon>Bacillati</taxon>
        <taxon>Bacillota</taxon>
        <taxon>Bacilli</taxon>
        <taxon>Bacillales</taxon>
        <taxon>Paenibacillaceae</taxon>
        <taxon>Brevibacillus</taxon>
    </lineage>
</organism>
<gene>
    <name evidence="9" type="ORF">EEL30_07940</name>
</gene>
<dbReference type="SUPFAM" id="SSF52821">
    <property type="entry name" value="Rhodanese/Cell cycle control phosphatase"/>
    <property type="match status" value="1"/>
</dbReference>
<dbReference type="NCBIfam" id="NF010037">
    <property type="entry name" value="PRK13512.1"/>
    <property type="match status" value="1"/>
</dbReference>
<sequence length="840" mass="91575">MKKKIIIVGGVAGGATAAARLRRLSEKHELIMVERGEHISYANCGLPYYIGEVIEQRSKLFLQTVEGMSQRFHMDIRIRSEVTHINREQKKVTIHNLQSGERYEETYDILILSPGAKPIRPAIPGIDEAKQLFTLRSVPDTDAIKTYVDEQQPTRAVVIGGGFIGVEMAENLRERGLDVTLVEMGKQVMAPLDIEMAAVVHEHMRAKGVTLLLQDGVEAFADQGRIVRLSSGRELVTDMIILAIGVQPESQLAKEAGLSLGVRGAVRVNKQMQTDDPAIYAIGDAVEVTDYINGQATHIPLAWPANRQGRLVADHINGLDVQYNGTLGTSIAKVFDLTVATTGNNEKTLLRTGLEYTAIHVHPSSHAGYYPGAAPIWMKLLFDKTTGKIYGAQAISADGADKRIDVLATAIKGGLTIHDLPDLELAYAPPYSSAKDPVNMVGYVASNIAYGLVDIVQWHEIDQIVADGGLLVDVREPIERETGFIKGSINIPLPELRNRLTELPKDQTIYVSCQVGLRGYLAARLLSEYGYQVKNVDGGFKTYRMGKSIEETFTPDKEEGTPVVSNQPVNHSLKDQSKQPELSLSNIDKSTITIDACGLQCPGPIMQVFQAVSRAQEGQTIEVKATDPGFMADIAAWCDKTGNTLLSSEYSNKVAHVFIQKGTNKPSSIAEAAIQKASYEKQIDKDGATMVVFSGDLDKAMASFIIASGAAAMGKKVTMFFTFWGLNILRREHAPVVEKDTLEKMFGMMMPKGANKLTLSKMNMAGMGTKMMQHVMEKKNVDSLETLMKNAQAAGVKLVACAMSMDIMGIKQEELIDGVDVAGVASYLSDAQDSGLNLFI</sequence>
<comment type="cofactor">
    <cofactor evidence="1">
        <name>FAD</name>
        <dbReference type="ChEBI" id="CHEBI:57692"/>
    </cofactor>
</comment>
<dbReference type="Pfam" id="PF13686">
    <property type="entry name" value="DrsE_2"/>
    <property type="match status" value="1"/>
</dbReference>
<dbReference type="AlphaFoldDB" id="A0A518VFC7"/>
<keyword evidence="3" id="KW-0285">Flavoprotein</keyword>
<name>A0A518VFC7_BRELA</name>
<dbReference type="Pfam" id="PF01206">
    <property type="entry name" value="TusA"/>
    <property type="match status" value="1"/>
</dbReference>
<dbReference type="InterPro" id="IPR001763">
    <property type="entry name" value="Rhodanese-like_dom"/>
</dbReference>
<evidence type="ECO:0000313" key="10">
    <source>
        <dbReference type="Proteomes" id="UP000319432"/>
    </source>
</evidence>
<dbReference type="InterPro" id="IPR023753">
    <property type="entry name" value="FAD/NAD-binding_dom"/>
</dbReference>
<dbReference type="EC" id="1.8.1.14" evidence="9"/>
<dbReference type="InterPro" id="IPR036873">
    <property type="entry name" value="Rhodanese-like_dom_sf"/>
</dbReference>
<dbReference type="InterPro" id="IPR016156">
    <property type="entry name" value="FAD/NAD-linked_Rdtase_dimer_sf"/>
</dbReference>
<dbReference type="Pfam" id="PF00581">
    <property type="entry name" value="Rhodanese"/>
    <property type="match status" value="1"/>
</dbReference>
<evidence type="ECO:0000256" key="2">
    <source>
        <dbReference type="ARBA" id="ARBA00009130"/>
    </source>
</evidence>
<dbReference type="GO" id="GO:0050451">
    <property type="term" value="F:CoA-disulfide reductase (NADPH) activity"/>
    <property type="evidence" value="ECO:0007669"/>
    <property type="project" value="UniProtKB-EC"/>
</dbReference>
<keyword evidence="5 9" id="KW-0560">Oxidoreductase</keyword>
<evidence type="ECO:0000256" key="7">
    <source>
        <dbReference type="SAM" id="MobiDB-lite"/>
    </source>
</evidence>
<dbReference type="Gene3D" id="3.30.110.40">
    <property type="entry name" value="TusA-like domain"/>
    <property type="match status" value="1"/>
</dbReference>
<proteinExistence type="inferred from homology"/>
<feature type="domain" description="Rhodanese" evidence="8">
    <location>
        <begin position="465"/>
        <end position="551"/>
    </location>
</feature>
<dbReference type="InterPro" id="IPR050260">
    <property type="entry name" value="FAD-bd_OxRdtase"/>
</dbReference>
<dbReference type="PANTHER" id="PTHR43429">
    <property type="entry name" value="PYRIDINE NUCLEOTIDE-DISULFIDE OXIDOREDUCTASE DOMAIN-CONTAINING"/>
    <property type="match status" value="1"/>
</dbReference>
<dbReference type="InterPro" id="IPR032836">
    <property type="entry name" value="DsrE2-like"/>
</dbReference>
<dbReference type="EMBL" id="CP033464">
    <property type="protein sequence ID" value="QDX95703.1"/>
    <property type="molecule type" value="Genomic_DNA"/>
</dbReference>
<keyword evidence="4" id="KW-0274">FAD</keyword>
<dbReference type="SUPFAM" id="SSF51905">
    <property type="entry name" value="FAD/NAD(P)-binding domain"/>
    <property type="match status" value="2"/>
</dbReference>
<dbReference type="PANTHER" id="PTHR43429:SF1">
    <property type="entry name" value="NAD(P)H SULFUR OXIDOREDUCTASE (COA-DEPENDENT)"/>
    <property type="match status" value="1"/>
</dbReference>